<proteinExistence type="predicted"/>
<feature type="transmembrane region" description="Helical" evidence="2">
    <location>
        <begin position="38"/>
        <end position="63"/>
    </location>
</feature>
<dbReference type="RefSeq" id="XP_049261822.1">
    <property type="nucleotide sequence ID" value="XM_049408860.1"/>
</dbReference>
<dbReference type="GeneID" id="73471657"/>
<dbReference type="AlphaFoldDB" id="A0A8J5Q4S8"/>
<feature type="compositionally biased region" description="Acidic residues" evidence="1">
    <location>
        <begin position="189"/>
        <end position="198"/>
    </location>
</feature>
<accession>A0A8J5Q4S8</accession>
<evidence type="ECO:0000313" key="4">
    <source>
        <dbReference type="Proteomes" id="UP000694255"/>
    </source>
</evidence>
<feature type="compositionally biased region" description="Low complexity" evidence="1">
    <location>
        <begin position="203"/>
        <end position="221"/>
    </location>
</feature>
<reference evidence="3 4" key="1">
    <citation type="journal article" date="2021" name="DNA Res.">
        <title>Genome analysis of Candida subhashii reveals its hybrid nature and dual mitochondrial genome conformations.</title>
        <authorList>
            <person name="Mixao V."/>
            <person name="Hegedusova E."/>
            <person name="Saus E."/>
            <person name="Pryszcz L.P."/>
            <person name="Cillingova A."/>
            <person name="Nosek J."/>
            <person name="Gabaldon T."/>
        </authorList>
    </citation>
    <scope>NUCLEOTIDE SEQUENCE [LARGE SCALE GENOMIC DNA]</scope>
    <source>
        <strain evidence="3 4">CBS 10753</strain>
    </source>
</reference>
<feature type="compositionally biased region" description="Polar residues" evidence="1">
    <location>
        <begin position="258"/>
        <end position="269"/>
    </location>
</feature>
<evidence type="ECO:0000313" key="3">
    <source>
        <dbReference type="EMBL" id="KAG7661589.1"/>
    </source>
</evidence>
<evidence type="ECO:0000256" key="1">
    <source>
        <dbReference type="SAM" id="MobiDB-lite"/>
    </source>
</evidence>
<keyword evidence="2" id="KW-1133">Transmembrane helix</keyword>
<feature type="region of interest" description="Disordered" evidence="1">
    <location>
        <begin position="170"/>
        <end position="269"/>
    </location>
</feature>
<organism evidence="3 4">
    <name type="scientific">[Candida] subhashii</name>
    <dbReference type="NCBI Taxonomy" id="561895"/>
    <lineage>
        <taxon>Eukaryota</taxon>
        <taxon>Fungi</taxon>
        <taxon>Dikarya</taxon>
        <taxon>Ascomycota</taxon>
        <taxon>Saccharomycotina</taxon>
        <taxon>Pichiomycetes</taxon>
        <taxon>Debaryomycetaceae</taxon>
        <taxon>Spathaspora</taxon>
    </lineage>
</organism>
<evidence type="ECO:0000256" key="2">
    <source>
        <dbReference type="SAM" id="Phobius"/>
    </source>
</evidence>
<name>A0A8J5Q4S8_9ASCO</name>
<dbReference type="Proteomes" id="UP000694255">
    <property type="component" value="Unassembled WGS sequence"/>
</dbReference>
<gene>
    <name evidence="3" type="ORF">J8A68_004857</name>
</gene>
<dbReference type="OrthoDB" id="4026697at2759"/>
<keyword evidence="2" id="KW-0812">Transmembrane</keyword>
<keyword evidence="4" id="KW-1185">Reference proteome</keyword>
<comment type="caution">
    <text evidence="3">The sequence shown here is derived from an EMBL/GenBank/DDBJ whole genome shotgun (WGS) entry which is preliminary data.</text>
</comment>
<dbReference type="EMBL" id="JAGSYN010000216">
    <property type="protein sequence ID" value="KAG7661589.1"/>
    <property type="molecule type" value="Genomic_DNA"/>
</dbReference>
<feature type="compositionally biased region" description="Polar residues" evidence="1">
    <location>
        <begin position="176"/>
        <end position="188"/>
    </location>
</feature>
<protein>
    <submittedName>
        <fullName evidence="3">Uncharacterized protein</fullName>
    </submittedName>
</protein>
<sequence length="269" mass="30488">MIYTPLVKLPIVIPLKYLLELQDVKFTDYHWLSHQVELFVLTLFHFVMVSIYIGITVGVFTWVNLSAIRYVLTLPLELTEDKQSKNRIELEPATEKKNKTTITPDHQIQDQDTGYYDFLNQVVVPDVVEPRQQALSAQTSPSEISPEETHHHVYEDDDGYIYTGQLRNRTHGVDSSDITPSEDVSNPPSEEEQEEEEQGVSGGAKEQSAAAAAQGVAVDESYILEPVEEEETQSSHELSNIPEETEEEEMFSERVNISKDTTITDQTSE</sequence>
<keyword evidence="2" id="KW-0472">Membrane</keyword>